<evidence type="ECO:0000313" key="1">
    <source>
        <dbReference type="EMBL" id="OZC09863.1"/>
    </source>
</evidence>
<evidence type="ECO:0000313" key="3">
    <source>
        <dbReference type="WBParaSite" id="OFLC_0000664401-mRNA-1"/>
    </source>
</evidence>
<sequence>MMTIKEVGPSKEQKESINVSNKIGEFLVKEENDVSHFVKEEKIKKPIVGFVGGQRALSRRQSSQMFDGKWQEFSTALPIIGTQSGDNRKKKIS</sequence>
<dbReference type="AlphaFoldDB" id="A0A183HGN3"/>
<keyword evidence="2" id="KW-1185">Reference proteome</keyword>
<reference evidence="3" key="2">
    <citation type="submission" date="2016-06" db="UniProtKB">
        <authorList>
            <consortium name="WormBaseParasite"/>
        </authorList>
    </citation>
    <scope>IDENTIFICATION</scope>
</reference>
<accession>A0A183HGN3</accession>
<evidence type="ECO:0000313" key="2">
    <source>
        <dbReference type="Proteomes" id="UP000242913"/>
    </source>
</evidence>
<name>A0A183HGN3_9BILA</name>
<dbReference type="Proteomes" id="UP000242913">
    <property type="component" value="Unassembled WGS sequence"/>
</dbReference>
<proteinExistence type="predicted"/>
<protein>
    <submittedName>
        <fullName evidence="1 3">Uncharacterized protein</fullName>
    </submittedName>
</protein>
<dbReference type="WBParaSite" id="OFLC_0000664401-mRNA-1">
    <property type="protein sequence ID" value="OFLC_0000664401-mRNA-1"/>
    <property type="gene ID" value="OFLC_0000664401"/>
</dbReference>
<gene>
    <name evidence="1" type="ORF">X798_02969</name>
</gene>
<reference evidence="1 2" key="1">
    <citation type="submission" date="2015-12" db="EMBL/GenBank/DDBJ databases">
        <title>Draft genome of the nematode, Onchocerca flexuosa.</title>
        <authorList>
            <person name="Mitreva M."/>
        </authorList>
    </citation>
    <scope>NUCLEOTIDE SEQUENCE [LARGE SCALE GENOMIC DNA]</scope>
    <source>
        <strain evidence="1">Red Deer</strain>
    </source>
</reference>
<organism evidence="3">
    <name type="scientific">Onchocerca flexuosa</name>
    <dbReference type="NCBI Taxonomy" id="387005"/>
    <lineage>
        <taxon>Eukaryota</taxon>
        <taxon>Metazoa</taxon>
        <taxon>Ecdysozoa</taxon>
        <taxon>Nematoda</taxon>
        <taxon>Chromadorea</taxon>
        <taxon>Rhabditida</taxon>
        <taxon>Spirurina</taxon>
        <taxon>Spiruromorpha</taxon>
        <taxon>Filarioidea</taxon>
        <taxon>Onchocercidae</taxon>
        <taxon>Onchocerca</taxon>
    </lineage>
</organism>
<dbReference type="EMBL" id="KZ269990">
    <property type="protein sequence ID" value="OZC09863.1"/>
    <property type="molecule type" value="Genomic_DNA"/>
</dbReference>